<comment type="similarity">
    <text evidence="1">Belongs to the Bcl-2 family.</text>
</comment>
<dbReference type="GO" id="GO:0001836">
    <property type="term" value="P:release of cytochrome c from mitochondria"/>
    <property type="evidence" value="ECO:0007669"/>
    <property type="project" value="TreeGrafter"/>
</dbReference>
<dbReference type="PANTHER" id="PTHR11256:SF41">
    <property type="entry name" value="BCL-2 HOMOLOGOUS ANTAGONIST_KILLER"/>
    <property type="match status" value="1"/>
</dbReference>
<dbReference type="AlphaFoldDB" id="A0A8S3ZCQ1"/>
<evidence type="ECO:0000256" key="2">
    <source>
        <dbReference type="ARBA" id="ARBA00022703"/>
    </source>
</evidence>
<dbReference type="Gene3D" id="1.10.437.10">
    <property type="entry name" value="Blc2-like"/>
    <property type="match status" value="1"/>
</dbReference>
<evidence type="ECO:0000313" key="6">
    <source>
        <dbReference type="Proteomes" id="UP000678393"/>
    </source>
</evidence>
<organism evidence="5 6">
    <name type="scientific">Candidula unifasciata</name>
    <dbReference type="NCBI Taxonomy" id="100452"/>
    <lineage>
        <taxon>Eukaryota</taxon>
        <taxon>Metazoa</taxon>
        <taxon>Spiralia</taxon>
        <taxon>Lophotrochozoa</taxon>
        <taxon>Mollusca</taxon>
        <taxon>Gastropoda</taxon>
        <taxon>Heterobranchia</taxon>
        <taxon>Euthyneura</taxon>
        <taxon>Panpulmonata</taxon>
        <taxon>Eupulmonata</taxon>
        <taxon>Stylommatophora</taxon>
        <taxon>Helicina</taxon>
        <taxon>Helicoidea</taxon>
        <taxon>Geomitridae</taxon>
        <taxon>Candidula</taxon>
    </lineage>
</organism>
<keyword evidence="2" id="KW-0053">Apoptosis</keyword>
<gene>
    <name evidence="5" type="ORF">CUNI_LOCUS12915</name>
</gene>
<dbReference type="Pfam" id="PF00452">
    <property type="entry name" value="Bcl-2"/>
    <property type="match status" value="1"/>
</dbReference>
<accession>A0A8S3ZCQ1</accession>
<dbReference type="EMBL" id="CAJHNH020002666">
    <property type="protein sequence ID" value="CAG5127357.1"/>
    <property type="molecule type" value="Genomic_DNA"/>
</dbReference>
<feature type="domain" description="Bcl-2 Bcl-2 homology region 1-3" evidence="4">
    <location>
        <begin position="106"/>
        <end position="210"/>
    </location>
</feature>
<dbReference type="PANTHER" id="PTHR11256">
    <property type="entry name" value="BCL-2 RELATED"/>
    <property type="match status" value="1"/>
</dbReference>
<proteinExistence type="inferred from homology"/>
<dbReference type="OrthoDB" id="6020735at2759"/>
<comment type="caution">
    <text evidence="5">The sequence shown here is derived from an EMBL/GenBank/DDBJ whole genome shotgun (WGS) entry which is preliminary data.</text>
</comment>
<dbReference type="GO" id="GO:0008630">
    <property type="term" value="P:intrinsic apoptotic signaling pathway in response to DNA damage"/>
    <property type="evidence" value="ECO:0007669"/>
    <property type="project" value="TreeGrafter"/>
</dbReference>
<evidence type="ECO:0000313" key="5">
    <source>
        <dbReference type="EMBL" id="CAG5127357.1"/>
    </source>
</evidence>
<dbReference type="InterPro" id="IPR026298">
    <property type="entry name" value="Bcl-2_fam"/>
</dbReference>
<name>A0A8S3ZCQ1_9EUPU</name>
<dbReference type="GO" id="GO:0015288">
    <property type="term" value="F:porin activity"/>
    <property type="evidence" value="ECO:0007669"/>
    <property type="project" value="TreeGrafter"/>
</dbReference>
<dbReference type="InterPro" id="IPR046371">
    <property type="entry name" value="Bcl-2_BH1-3"/>
</dbReference>
<dbReference type="GO" id="GO:0051400">
    <property type="term" value="F:BH domain binding"/>
    <property type="evidence" value="ECO:0007669"/>
    <property type="project" value="TreeGrafter"/>
</dbReference>
<reference evidence="5" key="1">
    <citation type="submission" date="2021-04" db="EMBL/GenBank/DDBJ databases">
        <authorList>
            <consortium name="Molecular Ecology Group"/>
        </authorList>
    </citation>
    <scope>NUCLEOTIDE SEQUENCE</scope>
</reference>
<keyword evidence="6" id="KW-1185">Reference proteome</keyword>
<dbReference type="SMART" id="SM00337">
    <property type="entry name" value="BCL"/>
    <property type="match status" value="1"/>
</dbReference>
<protein>
    <recommendedName>
        <fullName evidence="4">Bcl-2 Bcl-2 homology region 1-3 domain-containing protein</fullName>
    </recommendedName>
</protein>
<dbReference type="GO" id="GO:0042981">
    <property type="term" value="P:regulation of apoptotic process"/>
    <property type="evidence" value="ECO:0007669"/>
    <property type="project" value="InterPro"/>
</dbReference>
<evidence type="ECO:0000256" key="3">
    <source>
        <dbReference type="SAM" id="MobiDB-lite"/>
    </source>
</evidence>
<dbReference type="PROSITE" id="PS50062">
    <property type="entry name" value="BCL2_FAMILY"/>
    <property type="match status" value="1"/>
</dbReference>
<dbReference type="SUPFAM" id="SSF56854">
    <property type="entry name" value="Bcl-2 inhibitors of programmed cell death"/>
    <property type="match status" value="1"/>
</dbReference>
<sequence>MAYSIDGSEFNFGPDQEPEQRINGSRIRFSSPSVAMVQVRSGFPVMHQDTEENVGAQTEEVFRNYVYQRYRNDTMREEVDSLPRVPELMNFTATPMSPAAEIGRHLARMGDELNTKYANEFDQLISALHLTDDAESTYEAFASIGRRVFANRNTWAHIMLLLSFGYRIAITKLRQHAVQFASFLGRIATFLCRFVMSERIARWIAEQGGWRAALNYIPSASSGTGPPGVWTSTSVCSCRDHLQQVPKMMLLFL</sequence>
<dbReference type="Proteomes" id="UP000678393">
    <property type="component" value="Unassembled WGS sequence"/>
</dbReference>
<dbReference type="InterPro" id="IPR002475">
    <property type="entry name" value="Bcl2-like"/>
</dbReference>
<dbReference type="InterPro" id="IPR036834">
    <property type="entry name" value="Bcl-2-like_sf"/>
</dbReference>
<evidence type="ECO:0000259" key="4">
    <source>
        <dbReference type="SMART" id="SM00337"/>
    </source>
</evidence>
<feature type="region of interest" description="Disordered" evidence="3">
    <location>
        <begin position="1"/>
        <end position="20"/>
    </location>
</feature>
<dbReference type="GO" id="GO:0097192">
    <property type="term" value="P:extrinsic apoptotic signaling pathway in absence of ligand"/>
    <property type="evidence" value="ECO:0007669"/>
    <property type="project" value="TreeGrafter"/>
</dbReference>
<evidence type="ECO:0000256" key="1">
    <source>
        <dbReference type="ARBA" id="ARBA00009458"/>
    </source>
</evidence>
<dbReference type="GO" id="GO:0005741">
    <property type="term" value="C:mitochondrial outer membrane"/>
    <property type="evidence" value="ECO:0007669"/>
    <property type="project" value="TreeGrafter"/>
</dbReference>
<dbReference type="CDD" id="cd06845">
    <property type="entry name" value="Bcl-2_like"/>
    <property type="match status" value="1"/>
</dbReference>